<proteinExistence type="predicted"/>
<keyword evidence="2" id="KW-0809">Transit peptide</keyword>
<evidence type="ECO:0000256" key="1">
    <source>
        <dbReference type="ARBA" id="ARBA00022737"/>
    </source>
</evidence>
<dbReference type="Pfam" id="PF13041">
    <property type="entry name" value="PPR_2"/>
    <property type="match status" value="1"/>
</dbReference>
<gene>
    <name evidence="4" type="ORF">ZEAMMB73_Zm00001d042776</name>
</gene>
<evidence type="ECO:0008006" key="5">
    <source>
        <dbReference type="Google" id="ProtNLM"/>
    </source>
</evidence>
<dbReference type="InterPro" id="IPR011990">
    <property type="entry name" value="TPR-like_helical_dom_sf"/>
</dbReference>
<feature type="compositionally biased region" description="Basic and acidic residues" evidence="3">
    <location>
        <begin position="113"/>
        <end position="125"/>
    </location>
</feature>
<dbReference type="InterPro" id="IPR002885">
    <property type="entry name" value="PPR_rpt"/>
</dbReference>
<reference evidence="4" key="1">
    <citation type="submission" date="2015-12" db="EMBL/GenBank/DDBJ databases">
        <title>Update maize B73 reference genome by single molecule sequencing technologies.</title>
        <authorList>
            <consortium name="Maize Genome Sequencing Project"/>
            <person name="Ware D."/>
        </authorList>
    </citation>
    <scope>NUCLEOTIDE SEQUENCE [LARGE SCALE GENOMIC DNA]</scope>
    <source>
        <tissue evidence="4">Seedling</tissue>
    </source>
</reference>
<dbReference type="EMBL" id="CM007649">
    <property type="protein sequence ID" value="ONM36254.1"/>
    <property type="molecule type" value="Genomic_DNA"/>
</dbReference>
<evidence type="ECO:0000313" key="4">
    <source>
        <dbReference type="EMBL" id="ONM36254.1"/>
    </source>
</evidence>
<evidence type="ECO:0000256" key="3">
    <source>
        <dbReference type="SAM" id="MobiDB-lite"/>
    </source>
</evidence>
<keyword evidence="1" id="KW-0677">Repeat</keyword>
<dbReference type="Gene3D" id="1.25.40.10">
    <property type="entry name" value="Tetratricopeptide repeat domain"/>
    <property type="match status" value="1"/>
</dbReference>
<accession>A0A1D6N6N0</accession>
<dbReference type="PROSITE" id="PS51375">
    <property type="entry name" value="PPR"/>
    <property type="match status" value="1"/>
</dbReference>
<name>A0A1D6N6N0_MAIZE</name>
<feature type="region of interest" description="Disordered" evidence="3">
    <location>
        <begin position="88"/>
        <end position="194"/>
    </location>
</feature>
<dbReference type="ExpressionAtlas" id="A0A1D6N6N0">
    <property type="expression patterns" value="baseline and differential"/>
</dbReference>
<feature type="compositionally biased region" description="Basic and acidic residues" evidence="3">
    <location>
        <begin position="142"/>
        <end position="154"/>
    </location>
</feature>
<dbReference type="NCBIfam" id="TIGR00756">
    <property type="entry name" value="PPR"/>
    <property type="match status" value="1"/>
</dbReference>
<dbReference type="AlphaFoldDB" id="A0A1D6N6N0"/>
<dbReference type="InParanoid" id="A0A1D6N6N0"/>
<feature type="compositionally biased region" description="Basic and acidic residues" evidence="3">
    <location>
        <begin position="164"/>
        <end position="181"/>
    </location>
</feature>
<sequence>MVKTEEHYSLPSARKIYGYQSNYLWKIFHHVSKVSFPHNLHLHNQVLQNNEQPTHLPGQQHRWTPNTNNIDGHLTVFDNVSVQNNKARATDLDARSSGRQGGEGDAGCGDSFIEQRPREDRREKAAVVGEGEGDAGCGDNFIEQRPREDKREKAAVVGDSLARMGERSSGRRGGRGRDDVGRSGSVGGRWPHEDGREKTLVVRAPVLLTPASQWFMDLTASSIPHGASPHAVAAFHNMLIRADANAKAACRASEALDAIVSCLVDLDLCSLTSSLRHIERLVDVVGLLTRALGSCLDSVLPLVVSVVVNGLCKSGLVDDACRLLNDMPRNGVKLNVLWYNLMLDCYDIVALATS</sequence>
<evidence type="ECO:0000256" key="2">
    <source>
        <dbReference type="ARBA" id="ARBA00022946"/>
    </source>
</evidence>
<organism evidence="4">
    <name type="scientific">Zea mays</name>
    <name type="common">Maize</name>
    <dbReference type="NCBI Taxonomy" id="4577"/>
    <lineage>
        <taxon>Eukaryota</taxon>
        <taxon>Viridiplantae</taxon>
        <taxon>Streptophyta</taxon>
        <taxon>Embryophyta</taxon>
        <taxon>Tracheophyta</taxon>
        <taxon>Spermatophyta</taxon>
        <taxon>Magnoliopsida</taxon>
        <taxon>Liliopsida</taxon>
        <taxon>Poales</taxon>
        <taxon>Poaceae</taxon>
        <taxon>PACMAD clade</taxon>
        <taxon>Panicoideae</taxon>
        <taxon>Andropogonodae</taxon>
        <taxon>Andropogoneae</taxon>
        <taxon>Tripsacinae</taxon>
        <taxon>Zea</taxon>
    </lineage>
</organism>
<protein>
    <recommendedName>
        <fullName evidence="5">Pentatricopeptide repeat-containing protein</fullName>
    </recommendedName>
</protein>